<dbReference type="SUPFAM" id="SSF46785">
    <property type="entry name" value="Winged helix' DNA-binding domain"/>
    <property type="match status" value="1"/>
</dbReference>
<dbReference type="Pfam" id="PF03466">
    <property type="entry name" value="LysR_substrate"/>
    <property type="match status" value="1"/>
</dbReference>
<dbReference type="Pfam" id="PF00126">
    <property type="entry name" value="HTH_1"/>
    <property type="match status" value="1"/>
</dbReference>
<dbReference type="InterPro" id="IPR000847">
    <property type="entry name" value="LysR_HTH_N"/>
</dbReference>
<dbReference type="InterPro" id="IPR036390">
    <property type="entry name" value="WH_DNA-bd_sf"/>
</dbReference>
<dbReference type="PROSITE" id="PS50931">
    <property type="entry name" value="HTH_LYSR"/>
    <property type="match status" value="1"/>
</dbReference>
<organism evidence="8 9">
    <name type="scientific">Candidatus Corynebacterium faecigallinarum</name>
    <dbReference type="NCBI Taxonomy" id="2838528"/>
    <lineage>
        <taxon>Bacteria</taxon>
        <taxon>Bacillati</taxon>
        <taxon>Actinomycetota</taxon>
        <taxon>Actinomycetes</taxon>
        <taxon>Mycobacteriales</taxon>
        <taxon>Corynebacteriaceae</taxon>
        <taxon>Corynebacterium</taxon>
    </lineage>
</organism>
<dbReference type="Gene3D" id="3.40.190.10">
    <property type="entry name" value="Periplasmic binding protein-like II"/>
    <property type="match status" value="2"/>
</dbReference>
<evidence type="ECO:0000256" key="3">
    <source>
        <dbReference type="ARBA" id="ARBA00023125"/>
    </source>
</evidence>
<reference evidence="8" key="1">
    <citation type="journal article" date="2021" name="PeerJ">
        <title>Extensive microbial diversity within the chicken gut microbiome revealed by metagenomics and culture.</title>
        <authorList>
            <person name="Gilroy R."/>
            <person name="Ravi A."/>
            <person name="Getino M."/>
            <person name="Pursley I."/>
            <person name="Horton D.L."/>
            <person name="Alikhan N.F."/>
            <person name="Baker D."/>
            <person name="Gharbi K."/>
            <person name="Hall N."/>
            <person name="Watson M."/>
            <person name="Adriaenssens E.M."/>
            <person name="Foster-Nyarko E."/>
            <person name="Jarju S."/>
            <person name="Secka A."/>
            <person name="Antonio M."/>
            <person name="Oren A."/>
            <person name="Chaudhuri R.R."/>
            <person name="La Ragione R."/>
            <person name="Hildebrand F."/>
            <person name="Pallen M.J."/>
        </authorList>
    </citation>
    <scope>NUCLEOTIDE SEQUENCE</scope>
    <source>
        <strain evidence="8">ChiHjej13B12-4958</strain>
    </source>
</reference>
<evidence type="ECO:0000259" key="7">
    <source>
        <dbReference type="PROSITE" id="PS50931"/>
    </source>
</evidence>
<dbReference type="PANTHER" id="PTHR30346:SF26">
    <property type="entry name" value="HYDROGEN PEROXIDE-INDUCIBLE GENES ACTIVATOR"/>
    <property type="match status" value="1"/>
</dbReference>
<sequence>MVNKPYRPTISQLRTFVTIAEHGHFGAAAQRLGISQPSLSQALAALENGLGVQLIERSTRRVIVTPVGSSLLPFAQATVDSLDAFVSHAKGAQGHLSGPVSIGMIPTIAPFILPTLLRSLPEVAPEMEPRIVEEKTASLVDSLRQGGLDAAVLASPEDGSGLSHIDLYHEEFVLVVPSTHSYAGRTDLTVDDLHGLADADGSNGSDELDLLLLDDGHCLRDQVLDLCRSASLATEPASSVTRAASLSTIVQCVVGGLGCTLVPMSAVPAECDRPGLGLARFAGGAQSAGRTVSLAYRTSSHRGEDFSVLADAVKTAYQESLEDGQRVFDRAARAD</sequence>
<proteinExistence type="inferred from homology"/>
<dbReference type="Proteomes" id="UP000823858">
    <property type="component" value="Unassembled WGS sequence"/>
</dbReference>
<dbReference type="FunFam" id="1.10.10.10:FF:000001">
    <property type="entry name" value="LysR family transcriptional regulator"/>
    <property type="match status" value="1"/>
</dbReference>
<comment type="caution">
    <text evidence="8">The sequence shown here is derived from an EMBL/GenBank/DDBJ whole genome shotgun (WGS) entry which is preliminary data.</text>
</comment>
<dbReference type="InterPro" id="IPR005119">
    <property type="entry name" value="LysR_subst-bd"/>
</dbReference>
<keyword evidence="3" id="KW-0238">DNA-binding</keyword>
<keyword evidence="5" id="KW-0804">Transcription</keyword>
<dbReference type="CDD" id="cd08411">
    <property type="entry name" value="PBP2_OxyR"/>
    <property type="match status" value="1"/>
</dbReference>
<name>A0A9D2QF42_9CORY</name>
<evidence type="ECO:0000256" key="4">
    <source>
        <dbReference type="ARBA" id="ARBA00023159"/>
    </source>
</evidence>
<evidence type="ECO:0000256" key="2">
    <source>
        <dbReference type="ARBA" id="ARBA00023015"/>
    </source>
</evidence>
<dbReference type="EMBL" id="DWVP01000004">
    <property type="protein sequence ID" value="HJC84362.1"/>
    <property type="molecule type" value="Genomic_DNA"/>
</dbReference>
<dbReference type="GO" id="GO:0003677">
    <property type="term" value="F:DNA binding"/>
    <property type="evidence" value="ECO:0007669"/>
    <property type="project" value="UniProtKB-KW"/>
</dbReference>
<keyword evidence="4" id="KW-0010">Activator</keyword>
<gene>
    <name evidence="8" type="ORF">H9751_02195</name>
</gene>
<dbReference type="GO" id="GO:0032993">
    <property type="term" value="C:protein-DNA complex"/>
    <property type="evidence" value="ECO:0007669"/>
    <property type="project" value="TreeGrafter"/>
</dbReference>
<dbReference type="PRINTS" id="PR00039">
    <property type="entry name" value="HTHLYSR"/>
</dbReference>
<comment type="similarity">
    <text evidence="1">Belongs to the LysR transcriptional regulatory family.</text>
</comment>
<evidence type="ECO:0000256" key="6">
    <source>
        <dbReference type="ARBA" id="ARBA00040885"/>
    </source>
</evidence>
<keyword evidence="2" id="KW-0805">Transcription regulation</keyword>
<dbReference type="SUPFAM" id="SSF53850">
    <property type="entry name" value="Periplasmic binding protein-like II"/>
    <property type="match status" value="1"/>
</dbReference>
<evidence type="ECO:0000256" key="5">
    <source>
        <dbReference type="ARBA" id="ARBA00023163"/>
    </source>
</evidence>
<feature type="domain" description="HTH lysR-type" evidence="7">
    <location>
        <begin position="8"/>
        <end position="65"/>
    </location>
</feature>
<evidence type="ECO:0000313" key="8">
    <source>
        <dbReference type="EMBL" id="HJC84362.1"/>
    </source>
</evidence>
<dbReference type="Gene3D" id="1.10.10.10">
    <property type="entry name" value="Winged helix-like DNA-binding domain superfamily/Winged helix DNA-binding domain"/>
    <property type="match status" value="1"/>
</dbReference>
<dbReference type="GO" id="GO:0003700">
    <property type="term" value="F:DNA-binding transcription factor activity"/>
    <property type="evidence" value="ECO:0007669"/>
    <property type="project" value="InterPro"/>
</dbReference>
<protein>
    <recommendedName>
        <fullName evidence="6">Probable hydrogen peroxide-inducible genes activator</fullName>
    </recommendedName>
</protein>
<evidence type="ECO:0000256" key="1">
    <source>
        <dbReference type="ARBA" id="ARBA00009437"/>
    </source>
</evidence>
<dbReference type="AlphaFoldDB" id="A0A9D2QF42"/>
<dbReference type="PANTHER" id="PTHR30346">
    <property type="entry name" value="TRANSCRIPTIONAL DUAL REGULATOR HCAR-RELATED"/>
    <property type="match status" value="1"/>
</dbReference>
<dbReference type="InterPro" id="IPR036388">
    <property type="entry name" value="WH-like_DNA-bd_sf"/>
</dbReference>
<reference evidence="8" key="2">
    <citation type="submission" date="2021-04" db="EMBL/GenBank/DDBJ databases">
        <authorList>
            <person name="Gilroy R."/>
        </authorList>
    </citation>
    <scope>NUCLEOTIDE SEQUENCE</scope>
    <source>
        <strain evidence="8">ChiHjej13B12-4958</strain>
    </source>
</reference>
<accession>A0A9D2QF42</accession>
<evidence type="ECO:0000313" key="9">
    <source>
        <dbReference type="Proteomes" id="UP000823858"/>
    </source>
</evidence>